<comment type="subcellular location">
    <subcellularLocation>
        <location evidence="1">Cell envelope</location>
    </subcellularLocation>
</comment>
<accession>A0A1S6QGU4</accession>
<dbReference type="Pfam" id="PF00496">
    <property type="entry name" value="SBP_bac_5"/>
    <property type="match status" value="1"/>
</dbReference>
<name>A0A1S6QGU4_9LACO</name>
<dbReference type="AlphaFoldDB" id="A0A1S6QGU4"/>
<dbReference type="GO" id="GO:0030313">
    <property type="term" value="C:cell envelope"/>
    <property type="evidence" value="ECO:0007669"/>
    <property type="project" value="UniProtKB-SubCell"/>
</dbReference>
<dbReference type="KEGG" id="lcu:PL11_002290"/>
<evidence type="ECO:0000256" key="4">
    <source>
        <dbReference type="ARBA" id="ARBA00022729"/>
    </source>
</evidence>
<evidence type="ECO:0000313" key="7">
    <source>
        <dbReference type="EMBL" id="AQW20825.1"/>
    </source>
</evidence>
<dbReference type="PANTHER" id="PTHR30290">
    <property type="entry name" value="PERIPLASMIC BINDING COMPONENT OF ABC TRANSPORTER"/>
    <property type="match status" value="1"/>
</dbReference>
<dbReference type="PIRSF" id="PIRSF002741">
    <property type="entry name" value="MppA"/>
    <property type="match status" value="1"/>
</dbReference>
<keyword evidence="8" id="KW-1185">Reference proteome</keyword>
<dbReference type="Proteomes" id="UP000030361">
    <property type="component" value="Chromosome"/>
</dbReference>
<dbReference type="PANTHER" id="PTHR30290:SF10">
    <property type="entry name" value="PERIPLASMIC OLIGOPEPTIDE-BINDING PROTEIN-RELATED"/>
    <property type="match status" value="1"/>
</dbReference>
<dbReference type="EMBL" id="CP018906">
    <property type="protein sequence ID" value="AQW20825.1"/>
    <property type="molecule type" value="Genomic_DNA"/>
</dbReference>
<keyword evidence="4 5" id="KW-0732">Signal</keyword>
<dbReference type="GO" id="GO:1904680">
    <property type="term" value="F:peptide transmembrane transporter activity"/>
    <property type="evidence" value="ECO:0007669"/>
    <property type="project" value="TreeGrafter"/>
</dbReference>
<dbReference type="OrthoDB" id="9796817at2"/>
<dbReference type="InterPro" id="IPR000914">
    <property type="entry name" value="SBP_5_dom"/>
</dbReference>
<dbReference type="SUPFAM" id="SSF53850">
    <property type="entry name" value="Periplasmic binding protein-like II"/>
    <property type="match status" value="1"/>
</dbReference>
<evidence type="ECO:0000313" key="8">
    <source>
        <dbReference type="Proteomes" id="UP000030361"/>
    </source>
</evidence>
<protein>
    <submittedName>
        <fullName evidence="7">Oligopeptide ABC transporter substrate-binding protein</fullName>
    </submittedName>
</protein>
<dbReference type="GO" id="GO:0015833">
    <property type="term" value="P:peptide transport"/>
    <property type="evidence" value="ECO:0007669"/>
    <property type="project" value="TreeGrafter"/>
</dbReference>
<dbReference type="CDD" id="cd08510">
    <property type="entry name" value="PBP2_Lactococcal_OppA_like"/>
    <property type="match status" value="1"/>
</dbReference>
<dbReference type="Gene3D" id="3.10.105.10">
    <property type="entry name" value="Dipeptide-binding Protein, Domain 3"/>
    <property type="match status" value="1"/>
</dbReference>
<comment type="similarity">
    <text evidence="2">Belongs to the bacterial solute-binding protein 5 family.</text>
</comment>
<organism evidence="7 8">
    <name type="scientific">Lentilactobacillus curieae</name>
    <dbReference type="NCBI Taxonomy" id="1138822"/>
    <lineage>
        <taxon>Bacteria</taxon>
        <taxon>Bacillati</taxon>
        <taxon>Bacillota</taxon>
        <taxon>Bacilli</taxon>
        <taxon>Lactobacillales</taxon>
        <taxon>Lactobacillaceae</taxon>
        <taxon>Lentilactobacillus</taxon>
    </lineage>
</organism>
<evidence type="ECO:0000256" key="5">
    <source>
        <dbReference type="SAM" id="SignalP"/>
    </source>
</evidence>
<dbReference type="InterPro" id="IPR030678">
    <property type="entry name" value="Peptide/Ni-bd"/>
</dbReference>
<evidence type="ECO:0000256" key="2">
    <source>
        <dbReference type="ARBA" id="ARBA00005695"/>
    </source>
</evidence>
<dbReference type="RefSeq" id="WP_035166063.1">
    <property type="nucleotide sequence ID" value="NZ_CP018906.1"/>
</dbReference>
<feature type="domain" description="Solute-binding protein family 5" evidence="6">
    <location>
        <begin position="103"/>
        <end position="506"/>
    </location>
</feature>
<dbReference type="eggNOG" id="COG0747">
    <property type="taxonomic scope" value="Bacteria"/>
</dbReference>
<dbReference type="PROSITE" id="PS51257">
    <property type="entry name" value="PROKAR_LIPOPROTEIN"/>
    <property type="match status" value="1"/>
</dbReference>
<reference evidence="7 8" key="1">
    <citation type="journal article" date="2015" name="Genome Announc.">
        <title>Genome Sequence of Lactobacillus curieae CCTCC M 2011381T, a Novel Producer of Gamma-aminobutyric Acid.</title>
        <authorList>
            <person name="Wang Y."/>
            <person name="Wang Y."/>
            <person name="Lang C."/>
            <person name="Wei D."/>
            <person name="Xu P."/>
            <person name="Xie J."/>
        </authorList>
    </citation>
    <scope>NUCLEOTIDE SEQUENCE [LARGE SCALE GENOMIC DNA]</scope>
    <source>
        <strain evidence="7 8">CCTCC M 2011381</strain>
    </source>
</reference>
<dbReference type="GO" id="GO:0042597">
    <property type="term" value="C:periplasmic space"/>
    <property type="evidence" value="ECO:0007669"/>
    <property type="project" value="UniProtKB-ARBA"/>
</dbReference>
<evidence type="ECO:0000256" key="3">
    <source>
        <dbReference type="ARBA" id="ARBA00022448"/>
    </source>
</evidence>
<gene>
    <name evidence="7" type="ORF">PL11_002290</name>
</gene>
<keyword evidence="3" id="KW-0813">Transport</keyword>
<sequence length="592" mass="66503">MKAKHWFLLSFLSLLTISLAACGKNSSKPATNHVDLPSSYSAKGKAVSTGNSTLRVAEVNDAPFKGISLAVLQDMVEDQDVYSPGGLETLFKADNNFKIVNGGLANQKLDRKKNTVTITLRKNARWSDGKPVIARDVEYAYEIIGNQNTTSSQYSSDFARIKGMAAYHNGKAKTISGITYPDGQNGKQVVIKYSKLAPSMEYLGNSFVWGSVVPYHKLKGIKISKLASSKPVRKNPVFTGPYKLAKQVDGESTSWVRNKYYYGPKPKIGKVQIQVVSTTNSLAAFKANKYDFALGSLPTSQYQNASKIKGYAMTGRPSTSYSYFGFNLGHFDTKKNVNVTDKNMKMGNKKLRQAMMYAINLDQMYKKLFNGVSWRANTLILPNFKQYYDKKNPGFPYNPKKANQLLDEAGYKKKGKWRVQPNGKPLTIYYGAAEGSSTLQAIYQQELQEWHKVGLNVKMATGKPMDINSFYTTISEPKQNKIDIFDAGWQVTSDPTPTQLYGADAAYNMGHFVSKKNTELINAINSDKAWNSSYRTKKFKEWQRYMNDEAAYTPDSYSFSFTPVNKRLKNYYSTNAVNYFVPSFWQNLAMTK</sequence>
<evidence type="ECO:0000259" key="6">
    <source>
        <dbReference type="Pfam" id="PF00496"/>
    </source>
</evidence>
<feature type="chain" id="PRO_5039091890" evidence="5">
    <location>
        <begin position="21"/>
        <end position="592"/>
    </location>
</feature>
<feature type="signal peptide" evidence="5">
    <location>
        <begin position="1"/>
        <end position="20"/>
    </location>
</feature>
<dbReference type="Gene3D" id="3.40.190.10">
    <property type="entry name" value="Periplasmic binding protein-like II"/>
    <property type="match status" value="1"/>
</dbReference>
<dbReference type="GO" id="GO:0043190">
    <property type="term" value="C:ATP-binding cassette (ABC) transporter complex"/>
    <property type="evidence" value="ECO:0007669"/>
    <property type="project" value="InterPro"/>
</dbReference>
<dbReference type="InterPro" id="IPR039424">
    <property type="entry name" value="SBP_5"/>
</dbReference>
<proteinExistence type="inferred from homology"/>
<evidence type="ECO:0000256" key="1">
    <source>
        <dbReference type="ARBA" id="ARBA00004196"/>
    </source>
</evidence>